<evidence type="ECO:0000313" key="1">
    <source>
        <dbReference type="EMBL" id="MFC4694010.1"/>
    </source>
</evidence>
<dbReference type="EMBL" id="JBHSGR010000011">
    <property type="protein sequence ID" value="MFC4694010.1"/>
    <property type="molecule type" value="Genomic_DNA"/>
</dbReference>
<evidence type="ECO:0000313" key="2">
    <source>
        <dbReference type="Proteomes" id="UP001596025"/>
    </source>
</evidence>
<gene>
    <name evidence="1" type="ORF">ACFO3M_11500</name>
</gene>
<sequence length="75" mass="6959">MTALAVLAVVVAAVFLMAYAMQRSRAGAESRGTVGGRTGRAHGPGVVTAGGFIAGTDAGGGFDGGCAGDGGGGGC</sequence>
<proteinExistence type="predicted"/>
<comment type="caution">
    <text evidence="1">The sequence shown here is derived from an EMBL/GenBank/DDBJ whole genome shotgun (WGS) entry which is preliminary data.</text>
</comment>
<name>A0ABV9LKJ5_9ACTN</name>
<accession>A0ABV9LKJ5</accession>
<dbReference type="Proteomes" id="UP001596025">
    <property type="component" value="Unassembled WGS sequence"/>
</dbReference>
<reference evidence="2" key="1">
    <citation type="journal article" date="2019" name="Int. J. Syst. Evol. Microbiol.">
        <title>The Global Catalogue of Microorganisms (GCM) 10K type strain sequencing project: providing services to taxonomists for standard genome sequencing and annotation.</title>
        <authorList>
            <consortium name="The Broad Institute Genomics Platform"/>
            <consortium name="The Broad Institute Genome Sequencing Center for Infectious Disease"/>
            <person name="Wu L."/>
            <person name="Ma J."/>
        </authorList>
    </citation>
    <scope>NUCLEOTIDE SEQUENCE [LARGE SCALE GENOMIC DNA]</scope>
    <source>
        <strain evidence="2">CCUG 62763</strain>
    </source>
</reference>
<dbReference type="RefSeq" id="WP_387988728.1">
    <property type="nucleotide sequence ID" value="NZ_JBHSGR010000011.1"/>
</dbReference>
<organism evidence="1 2">
    <name type="scientific">Geodermatophilus arenarius</name>
    <dbReference type="NCBI Taxonomy" id="1137990"/>
    <lineage>
        <taxon>Bacteria</taxon>
        <taxon>Bacillati</taxon>
        <taxon>Actinomycetota</taxon>
        <taxon>Actinomycetes</taxon>
        <taxon>Geodermatophilales</taxon>
        <taxon>Geodermatophilaceae</taxon>
        <taxon>Geodermatophilus</taxon>
    </lineage>
</organism>
<protein>
    <submittedName>
        <fullName evidence="1">Uncharacterized protein</fullName>
    </submittedName>
</protein>
<keyword evidence="2" id="KW-1185">Reference proteome</keyword>